<dbReference type="Proteomes" id="UP000184016">
    <property type="component" value="Unassembled WGS sequence"/>
</dbReference>
<dbReference type="RefSeq" id="WP_072875112.1">
    <property type="nucleotide sequence ID" value="NZ_FRAF01000028.1"/>
</dbReference>
<proteinExistence type="inferred from homology"/>
<protein>
    <submittedName>
        <fullName evidence="4">Pilus assembly protein CpaF</fullName>
    </submittedName>
</protein>
<dbReference type="InterPro" id="IPR050921">
    <property type="entry name" value="T4SS_GSP_E_ATPase"/>
</dbReference>
<evidence type="ECO:0000256" key="1">
    <source>
        <dbReference type="ARBA" id="ARBA00006611"/>
    </source>
</evidence>
<dbReference type="PANTHER" id="PTHR30486">
    <property type="entry name" value="TWITCHING MOTILITY PROTEIN PILT"/>
    <property type="match status" value="1"/>
</dbReference>
<dbReference type="PANTHER" id="PTHR30486:SF6">
    <property type="entry name" value="TYPE IV PILUS RETRACTATION ATPASE PILT"/>
    <property type="match status" value="1"/>
</dbReference>
<reference evidence="5" key="1">
    <citation type="submission" date="2016-11" db="EMBL/GenBank/DDBJ databases">
        <authorList>
            <person name="Varghese N."/>
            <person name="Submissions S."/>
        </authorList>
    </citation>
    <scope>NUCLEOTIDE SEQUENCE [LARGE SCALE GENOMIC DNA]</scope>
    <source>
        <strain evidence="5">USBA-503</strain>
    </source>
</reference>
<dbReference type="GO" id="GO:0016887">
    <property type="term" value="F:ATP hydrolysis activity"/>
    <property type="evidence" value="ECO:0007669"/>
    <property type="project" value="InterPro"/>
</dbReference>
<feature type="domain" description="Bacterial type II secretion system protein E" evidence="3">
    <location>
        <begin position="201"/>
        <end position="367"/>
    </location>
</feature>
<keyword evidence="2" id="KW-0175">Coiled coil</keyword>
<evidence type="ECO:0000259" key="3">
    <source>
        <dbReference type="Pfam" id="PF00437"/>
    </source>
</evidence>
<dbReference type="STRING" id="1830138.SAMN05443507_12831"/>
<evidence type="ECO:0000313" key="5">
    <source>
        <dbReference type="Proteomes" id="UP000184016"/>
    </source>
</evidence>
<name>A0A1M6WLI4_9BACL</name>
<dbReference type="InterPro" id="IPR001482">
    <property type="entry name" value="T2SS/T4SS_dom"/>
</dbReference>
<dbReference type="AlphaFoldDB" id="A0A1M6WLI4"/>
<dbReference type="InterPro" id="IPR027417">
    <property type="entry name" value="P-loop_NTPase"/>
</dbReference>
<accession>A0A1M6WLI4</accession>
<dbReference type="Gene3D" id="3.30.450.380">
    <property type="match status" value="1"/>
</dbReference>
<sequence length="456" mass="51367">MTGILEELEKLQQESEAYFAEDEAVLERQKEVEKETRRLMERVREENEWLRNLPPRREAHAYLGRLAGLIRIPARYQEEAIQEVLNNMYGYGKLQAVMDDPYISDIMVIGGTQVIVTRRGEREVVPGLVMQNEEIVDFVSKKLSGTTYKFDLANPRCDAMLADGYRMHVRGGASAWTVKDEFGVILPRECMFLTVRKPLFNFSLEQLMELRMLSPEMVQLFALFPTLHYSYVVAGGTGSAKSTLCAAILGHVPENEVVGIVEEMPELQPLCRWSARLYNKGANAEGKGEITMLDSIADTLRMFFDHVGVGEIRMEAMAYAFLQAGLSVTGHTFTTVHAPPQAQGIVQRMCLLAAGAPQKPAMSTVANIFTSVTQVVIGCERTRFGKRVVEVSEIYPYDPSTKTVPFVRLATWNGEKDVFVFHGMTPRMVERAKRQGISLPDLPIQKNPRFEQVYLG</sequence>
<keyword evidence="5" id="KW-1185">Reference proteome</keyword>
<gene>
    <name evidence="4" type="ORF">SAMN05443507_12831</name>
</gene>
<dbReference type="OrthoDB" id="9810761at2"/>
<dbReference type="Gene3D" id="3.40.50.300">
    <property type="entry name" value="P-loop containing nucleotide triphosphate hydrolases"/>
    <property type="match status" value="1"/>
</dbReference>
<organism evidence="4 5">
    <name type="scientific">Alicyclobacillus tolerans</name>
    <dbReference type="NCBI Taxonomy" id="90970"/>
    <lineage>
        <taxon>Bacteria</taxon>
        <taxon>Bacillati</taxon>
        <taxon>Bacillota</taxon>
        <taxon>Bacilli</taxon>
        <taxon>Bacillales</taxon>
        <taxon>Alicyclobacillaceae</taxon>
        <taxon>Alicyclobacillus</taxon>
    </lineage>
</organism>
<dbReference type="SUPFAM" id="SSF52540">
    <property type="entry name" value="P-loop containing nucleoside triphosphate hydrolases"/>
    <property type="match status" value="1"/>
</dbReference>
<comment type="similarity">
    <text evidence="1">Belongs to the GSP E family.</text>
</comment>
<evidence type="ECO:0000256" key="2">
    <source>
        <dbReference type="SAM" id="Coils"/>
    </source>
</evidence>
<feature type="coiled-coil region" evidence="2">
    <location>
        <begin position="1"/>
        <end position="46"/>
    </location>
</feature>
<dbReference type="Pfam" id="PF00437">
    <property type="entry name" value="T2SSE"/>
    <property type="match status" value="1"/>
</dbReference>
<dbReference type="EMBL" id="FRAF01000028">
    <property type="protein sequence ID" value="SHK94449.1"/>
    <property type="molecule type" value="Genomic_DNA"/>
</dbReference>
<evidence type="ECO:0000313" key="4">
    <source>
        <dbReference type="EMBL" id="SHK94449.1"/>
    </source>
</evidence>